<dbReference type="SUPFAM" id="SSF51120">
    <property type="entry name" value="beta-Roll"/>
    <property type="match status" value="4"/>
</dbReference>
<dbReference type="PRINTS" id="PR00313">
    <property type="entry name" value="CABNDNGRPT"/>
</dbReference>
<comment type="subcellular location">
    <subcellularLocation>
        <location evidence="1">Secreted</location>
    </subcellularLocation>
</comment>
<dbReference type="InterPro" id="IPR018511">
    <property type="entry name" value="Hemolysin-typ_Ca-bd_CS"/>
</dbReference>
<organism evidence="3 4">
    <name type="scientific">Phormidium nigroviride PCC 7112</name>
    <dbReference type="NCBI Taxonomy" id="179408"/>
    <lineage>
        <taxon>Bacteria</taxon>
        <taxon>Bacillati</taxon>
        <taxon>Cyanobacteriota</taxon>
        <taxon>Cyanophyceae</taxon>
        <taxon>Oscillatoriophycideae</taxon>
        <taxon>Oscillatoriales</taxon>
        <taxon>Oscillatoriaceae</taxon>
        <taxon>Phormidium</taxon>
    </lineage>
</organism>
<dbReference type="InterPro" id="IPR011049">
    <property type="entry name" value="Serralysin-like_metalloprot_C"/>
</dbReference>
<protein>
    <submittedName>
        <fullName evidence="3">Type 1 secretion target domain protein</fullName>
    </submittedName>
</protein>
<evidence type="ECO:0000256" key="2">
    <source>
        <dbReference type="ARBA" id="ARBA00022525"/>
    </source>
</evidence>
<name>K9VHN5_9CYAN</name>
<evidence type="ECO:0000313" key="4">
    <source>
        <dbReference type="Proteomes" id="UP000010478"/>
    </source>
</evidence>
<dbReference type="eggNOG" id="COG2931">
    <property type="taxonomic scope" value="Bacteria"/>
</dbReference>
<dbReference type="InterPro" id="IPR001343">
    <property type="entry name" value="Hemolysn_Ca-bd"/>
</dbReference>
<dbReference type="InterPro" id="IPR019960">
    <property type="entry name" value="T1SS_VCA0849"/>
</dbReference>
<dbReference type="GO" id="GO:0005509">
    <property type="term" value="F:calcium ion binding"/>
    <property type="evidence" value="ECO:0007669"/>
    <property type="project" value="InterPro"/>
</dbReference>
<reference evidence="3 4" key="1">
    <citation type="submission" date="2012-05" db="EMBL/GenBank/DDBJ databases">
        <title>Finished chromosome of genome of Oscillatoria sp. PCC 7112.</title>
        <authorList>
            <consortium name="US DOE Joint Genome Institute"/>
            <person name="Gugger M."/>
            <person name="Coursin T."/>
            <person name="Rippka R."/>
            <person name="Tandeau De Marsac N."/>
            <person name="Huntemann M."/>
            <person name="Wei C.-L."/>
            <person name="Han J."/>
            <person name="Detter J.C."/>
            <person name="Han C."/>
            <person name="Tapia R."/>
            <person name="Davenport K."/>
            <person name="Daligault H."/>
            <person name="Erkkila T."/>
            <person name="Gu W."/>
            <person name="Munk A.C.C."/>
            <person name="Teshima H."/>
            <person name="Xu Y."/>
            <person name="Chain P."/>
            <person name="Chen A."/>
            <person name="Krypides N."/>
            <person name="Mavromatis K."/>
            <person name="Markowitz V."/>
            <person name="Szeto E."/>
            <person name="Ivanova N."/>
            <person name="Mikhailova N."/>
            <person name="Ovchinnikova G."/>
            <person name="Pagani I."/>
            <person name="Pati A."/>
            <person name="Goodwin L."/>
            <person name="Peters L."/>
            <person name="Pitluck S."/>
            <person name="Woyke T."/>
            <person name="Kerfeld C."/>
        </authorList>
    </citation>
    <scope>NUCLEOTIDE SEQUENCE [LARGE SCALE GENOMIC DNA]</scope>
    <source>
        <strain evidence="3 4">PCC 7112</strain>
    </source>
</reference>
<dbReference type="PATRIC" id="fig|179408.3.peg.3929"/>
<dbReference type="PANTHER" id="PTHR38340:SF1">
    <property type="entry name" value="S-LAYER PROTEIN"/>
    <property type="match status" value="1"/>
</dbReference>
<gene>
    <name evidence="3" type="ORF">Osc7112_3203</name>
</gene>
<dbReference type="STRING" id="179408.Osc7112_3203"/>
<dbReference type="GO" id="GO:0005576">
    <property type="term" value="C:extracellular region"/>
    <property type="evidence" value="ECO:0007669"/>
    <property type="project" value="UniProtKB-SubCell"/>
</dbReference>
<dbReference type="NCBIfam" id="TIGR03661">
    <property type="entry name" value="T1SS_VCA0849"/>
    <property type="match status" value="1"/>
</dbReference>
<dbReference type="EMBL" id="CP003614">
    <property type="protein sequence ID" value="AFZ07588.1"/>
    <property type="molecule type" value="Genomic_DNA"/>
</dbReference>
<evidence type="ECO:0000313" key="3">
    <source>
        <dbReference type="EMBL" id="AFZ07588.1"/>
    </source>
</evidence>
<evidence type="ECO:0000256" key="1">
    <source>
        <dbReference type="ARBA" id="ARBA00004613"/>
    </source>
</evidence>
<dbReference type="PROSITE" id="PS00330">
    <property type="entry name" value="HEMOLYSIN_CALCIUM"/>
    <property type="match status" value="2"/>
</dbReference>
<dbReference type="PANTHER" id="PTHR38340">
    <property type="entry name" value="S-LAYER PROTEIN"/>
    <property type="match status" value="1"/>
</dbReference>
<dbReference type="InterPro" id="IPR050557">
    <property type="entry name" value="RTX_toxin/Mannuronan_C5-epim"/>
</dbReference>
<keyword evidence="2" id="KW-0964">Secreted</keyword>
<proteinExistence type="predicted"/>
<dbReference type="HOGENOM" id="CLU_503288_0_0_3"/>
<dbReference type="KEGG" id="oni:Osc7112_3203"/>
<accession>K9VHN5</accession>
<dbReference type="Proteomes" id="UP000010478">
    <property type="component" value="Chromosome"/>
</dbReference>
<dbReference type="Gene3D" id="2.150.10.10">
    <property type="entry name" value="Serralysin-like metalloprotease, C-terminal"/>
    <property type="match status" value="2"/>
</dbReference>
<dbReference type="Pfam" id="PF00353">
    <property type="entry name" value="HemolysinCabind"/>
    <property type="match status" value="5"/>
</dbReference>
<dbReference type="RefSeq" id="WP_015176859.1">
    <property type="nucleotide sequence ID" value="NC_019729.1"/>
</dbReference>
<sequence>MATGTNGNDALYSDRPSTNSWLRLPRLSYDPYLSGLAGNDSLYGGVRDDILSGGDGDDLLFGEGGNDTLNGGSGNDTMFGGAGDDLYSVDSIEDRVIEALNGGIDTVESSIESYRLGDNIENLILKGNTALWGTGNSLNNQMVGNGENNAFVGMEGNDSLWGNAGDDQLTGSSGDDLMVGGIGNDTYWVEDRGDRVVEDAESGTDAVFATVNYALSANVENLYLSPHSSAISGSGNALNNFIGLANTGSDRFGVSEQNLGLFGWDGDDTLEGGSGNDVLHGGTGNDLMRGGAGDDTYTADSLGDIVIEQPDNGIDTVLVIASYTLPDNVENLTVSSLWHEAIDGTGNSLNNVITANDGDNKLDGGDGDDTIYSEWGNDIVSGGNGNDVLFGTARMSELLSGNDADTLTGGAGDDRFAYTSFNFAYNISKNTGDIITDFANGNDVLDLRELLAGVYANAQYLIGDPIAQGFLRLVDVGGDTQVQIDSDGTETASGFTTLVTVKGIAPDGLKIGQNLLVPATTTIMPAPAPASVNAIELVPSL</sequence>
<dbReference type="AlphaFoldDB" id="K9VHN5"/>
<keyword evidence="4" id="KW-1185">Reference proteome</keyword>